<evidence type="ECO:0000313" key="9">
    <source>
        <dbReference type="Proteomes" id="UP001363151"/>
    </source>
</evidence>
<feature type="transmembrane region" description="Helical" evidence="7">
    <location>
        <begin position="586"/>
        <end position="609"/>
    </location>
</feature>
<keyword evidence="4" id="KW-0732">Signal</keyword>
<feature type="transmembrane region" description="Helical" evidence="7">
    <location>
        <begin position="545"/>
        <end position="566"/>
    </location>
</feature>
<proteinExistence type="inferred from homology"/>
<evidence type="ECO:0000256" key="7">
    <source>
        <dbReference type="RuleBase" id="RU363079"/>
    </source>
</evidence>
<keyword evidence="6 7" id="KW-0472">Membrane</keyword>
<dbReference type="PANTHER" id="PTHR10766:SF111">
    <property type="entry name" value="TRANSMEMBRANE 9 SUPERFAMILY MEMBER 2"/>
    <property type="match status" value="1"/>
</dbReference>
<reference evidence="8 9" key="1">
    <citation type="submission" date="2024-03" db="EMBL/GenBank/DDBJ databases">
        <title>Aureococcus anophagefferens CCMP1851 and Kratosvirus quantuckense: Draft genome of a second virus-susceptible host strain in the model system.</title>
        <authorList>
            <person name="Chase E."/>
            <person name="Truchon A.R."/>
            <person name="Schepens W."/>
            <person name="Wilhelm S.W."/>
        </authorList>
    </citation>
    <scope>NUCLEOTIDE SEQUENCE [LARGE SCALE GENOMIC DNA]</scope>
    <source>
        <strain evidence="8 9">CCMP1851</strain>
    </source>
</reference>
<comment type="caution">
    <text evidence="8">The sequence shown here is derived from an EMBL/GenBank/DDBJ whole genome shotgun (WGS) entry which is preliminary data.</text>
</comment>
<feature type="transmembrane region" description="Helical" evidence="7">
    <location>
        <begin position="260"/>
        <end position="282"/>
    </location>
</feature>
<comment type="similarity">
    <text evidence="2 7">Belongs to the nonaspanin (TM9SF) (TC 9.A.2) family.</text>
</comment>
<gene>
    <name evidence="8" type="ORF">SO694_00065148</name>
</gene>
<protein>
    <recommendedName>
        <fullName evidence="7">Transmembrane 9 superfamily member</fullName>
    </recommendedName>
</protein>
<evidence type="ECO:0000256" key="6">
    <source>
        <dbReference type="ARBA" id="ARBA00023136"/>
    </source>
</evidence>
<feature type="transmembrane region" description="Helical" evidence="7">
    <location>
        <begin position="508"/>
        <end position="533"/>
    </location>
</feature>
<evidence type="ECO:0000256" key="5">
    <source>
        <dbReference type="ARBA" id="ARBA00022989"/>
    </source>
</evidence>
<keyword evidence="3 7" id="KW-0812">Transmembrane</keyword>
<evidence type="ECO:0000256" key="4">
    <source>
        <dbReference type="ARBA" id="ARBA00022729"/>
    </source>
</evidence>
<name>A0ABR1FR25_AURAN</name>
<feature type="transmembrane region" description="Helical" evidence="7">
    <location>
        <begin position="391"/>
        <end position="409"/>
    </location>
</feature>
<evidence type="ECO:0000313" key="8">
    <source>
        <dbReference type="EMBL" id="KAK7235935.1"/>
    </source>
</evidence>
<evidence type="ECO:0000256" key="2">
    <source>
        <dbReference type="ARBA" id="ARBA00005227"/>
    </source>
</evidence>
<dbReference type="Pfam" id="PF02990">
    <property type="entry name" value="EMP70"/>
    <property type="match status" value="1"/>
</dbReference>
<feature type="transmembrane region" description="Helical" evidence="7">
    <location>
        <begin position="321"/>
        <end position="349"/>
    </location>
</feature>
<evidence type="ECO:0000256" key="3">
    <source>
        <dbReference type="ARBA" id="ARBA00022692"/>
    </source>
</evidence>
<feature type="transmembrane region" description="Helical" evidence="7">
    <location>
        <begin position="429"/>
        <end position="452"/>
    </location>
</feature>
<keyword evidence="9" id="KW-1185">Reference proteome</keyword>
<dbReference type="InterPro" id="IPR004240">
    <property type="entry name" value="EMP70"/>
</dbReference>
<comment type="subcellular location">
    <subcellularLocation>
        <location evidence="1">Membrane</location>
        <topology evidence="1">Multi-pass membrane protein</topology>
    </subcellularLocation>
</comment>
<evidence type="ECO:0000256" key="1">
    <source>
        <dbReference type="ARBA" id="ARBA00004141"/>
    </source>
</evidence>
<organism evidence="8 9">
    <name type="scientific">Aureococcus anophagefferens</name>
    <name type="common">Harmful bloom alga</name>
    <dbReference type="NCBI Taxonomy" id="44056"/>
    <lineage>
        <taxon>Eukaryota</taxon>
        <taxon>Sar</taxon>
        <taxon>Stramenopiles</taxon>
        <taxon>Ochrophyta</taxon>
        <taxon>Pelagophyceae</taxon>
        <taxon>Pelagomonadales</taxon>
        <taxon>Pelagomonadaceae</taxon>
        <taxon>Aureococcus</taxon>
    </lineage>
</organism>
<feature type="transmembrane region" description="Helical" evidence="7">
    <location>
        <begin position="473"/>
        <end position="502"/>
    </location>
</feature>
<feature type="transmembrane region" description="Helical" evidence="7">
    <location>
        <begin position="355"/>
        <end position="379"/>
    </location>
</feature>
<accession>A0ABR1FR25</accession>
<sequence length="620" mass="68440">MRRLLGLAACGAAFQLPGVAPKGYRTRERVPLLVSKVSSTKTQIPYDYYALPFCKPRRKALKAGGGETGADGDALRESLYEVEAKIPDGCKILCRKDHSKGEMRLFRAMIDNEYRVAMAADGLPVAMRVDHYVARGFPVGFAVSDRGGRRDHYLYNHVRLTFLYHEEPGAPGARVVGFEVEPMSVKHAYDEGDEPFGPMTTLKTCNEMAPARHRPETFQDVDEAQEVVYTYDVFWVRSETRWAERWDAYLNGDPNDEIHYFSIINSLMIVVFLTAVVAMIMLRTLRKDISSYNLEADDEEESGWKLLHGDVFRPPATAPAVLAVFAGTGVQVFLVALSVMALALLGFLAPSNRGGLLAGLVVLFVLYGGAAGYASARVYKLCKGQDWKRTTLLGATLFPATVLLVAFVLEAALRAQGAAPTASVGATVAGLLLWVGVCLPLVLAGSYVGFKAPALEVPTKTKQIPRVVPPQKWYSHAVFAVAFGGVLPFGAVCIELFFIMSALWLHQIYYVFGFLVAVLLILTATCAEMAIVLTYFQLCNEDYRWWWRSFLCSGSAAAYLFLYSVWYFDAKLDISGGLPSLVYFGYMALASFTFFLLCGAIGFFAALWFNLQIYAAIKVD</sequence>
<keyword evidence="5 7" id="KW-1133">Transmembrane helix</keyword>
<dbReference type="PANTHER" id="PTHR10766">
    <property type="entry name" value="TRANSMEMBRANE 9 SUPERFAMILY PROTEIN"/>
    <property type="match status" value="1"/>
</dbReference>
<dbReference type="Proteomes" id="UP001363151">
    <property type="component" value="Unassembled WGS sequence"/>
</dbReference>
<dbReference type="EMBL" id="JBBJCI010000288">
    <property type="protein sequence ID" value="KAK7235935.1"/>
    <property type="molecule type" value="Genomic_DNA"/>
</dbReference>